<dbReference type="AlphaFoldDB" id="A0AAU0F741"/>
<dbReference type="KEGG" id="bpor:BPO_1963"/>
<dbReference type="InterPro" id="IPR029068">
    <property type="entry name" value="Glyas_Bleomycin-R_OHBP_Dase"/>
</dbReference>
<dbReference type="PIRSF" id="PIRSF021700">
    <property type="entry name" value="3_dmu_93_MTrfase"/>
    <property type="match status" value="1"/>
</dbReference>
<dbReference type="EMBL" id="CP136426">
    <property type="protein sequence ID" value="WOC52610.1"/>
    <property type="molecule type" value="Genomic_DNA"/>
</dbReference>
<dbReference type="Gene3D" id="3.10.180.10">
    <property type="entry name" value="2,3-Dihydroxybiphenyl 1,2-Dioxygenase, domain 1"/>
    <property type="match status" value="1"/>
</dbReference>
<keyword evidence="3" id="KW-1185">Reference proteome</keyword>
<feature type="domain" description="PhnB-like" evidence="1">
    <location>
        <begin position="9"/>
        <end position="124"/>
    </location>
</feature>
<dbReference type="SUPFAM" id="SSF54593">
    <property type="entry name" value="Glyoxalase/Bleomycin resistance protein/Dihydroxybiphenyl dioxygenase"/>
    <property type="match status" value="1"/>
</dbReference>
<name>A0AAU0F741_9FLAO</name>
<dbReference type="Proteomes" id="UP001432059">
    <property type="component" value="Chromosome"/>
</dbReference>
<reference evidence="2" key="1">
    <citation type="submission" date="2023-10" db="EMBL/GenBank/DDBJ databases">
        <title>Characterization and whole genome sequencing of a novel strain of Bergeyella porcorum QD2021 isolated from pig.</title>
        <authorList>
            <person name="Liu G."/>
            <person name="Chen C."/>
            <person name="Han X."/>
        </authorList>
    </citation>
    <scope>NUCLEOTIDE SEQUENCE</scope>
    <source>
        <strain evidence="2">QD2021</strain>
    </source>
</reference>
<dbReference type="InterPro" id="IPR009725">
    <property type="entry name" value="3_dmu_93_MTrfase"/>
</dbReference>
<evidence type="ECO:0000259" key="1">
    <source>
        <dbReference type="Pfam" id="PF06983"/>
    </source>
</evidence>
<dbReference type="PANTHER" id="PTHR33990">
    <property type="entry name" value="PROTEIN YJDN-RELATED"/>
    <property type="match status" value="1"/>
</dbReference>
<dbReference type="Pfam" id="PF06983">
    <property type="entry name" value="3-dmu-9_3-mt"/>
    <property type="match status" value="1"/>
</dbReference>
<gene>
    <name evidence="2" type="ORF">BPO_1963</name>
</gene>
<sequence length="154" mass="17976">MKMKENTNKITPCIWFAADGGKLNKVLEYYQNVFDENFHANAIIPLGETPSGYAEMCEIQIFGQSYLLMSTAQEHHPFNDAMALMINCENQEEIDHFWNYFTQEGQEAPCGWCIDRYGFRWQIIPKNMGELMSHPNAQQVMMSQTKIIINEYFK</sequence>
<organism evidence="2 3">
    <name type="scientific">Bergeyella porcorum</name>
    <dbReference type="NCBI Taxonomy" id="1735111"/>
    <lineage>
        <taxon>Bacteria</taxon>
        <taxon>Pseudomonadati</taxon>
        <taxon>Bacteroidota</taxon>
        <taxon>Flavobacteriia</taxon>
        <taxon>Flavobacteriales</taxon>
        <taxon>Weeksellaceae</taxon>
        <taxon>Bergeyella</taxon>
    </lineage>
</organism>
<proteinExistence type="predicted"/>
<protein>
    <recommendedName>
        <fullName evidence="1">PhnB-like domain-containing protein</fullName>
    </recommendedName>
</protein>
<accession>A0AAU0F741</accession>
<dbReference type="InterPro" id="IPR028973">
    <property type="entry name" value="PhnB-like"/>
</dbReference>
<evidence type="ECO:0000313" key="2">
    <source>
        <dbReference type="EMBL" id="WOC52610.1"/>
    </source>
</evidence>
<evidence type="ECO:0000313" key="3">
    <source>
        <dbReference type="Proteomes" id="UP001432059"/>
    </source>
</evidence>